<sequence>MKKLTPLALSLSLLFAVPAAEADSSAFSRSVGVDEGQAIGLDMMLLNSSLLRNGDNVWTRVREGFQMTEVNPGLVERHERLFASKPEYFKRSLDRSRKYLFHIMNEVERRGMPTEIALLPVVESAFVATAQSPVGASGLWQFMPATGRHYGLEQTWWYDGRRDVLESTRAALDYLEYLNSLFGDWSLALAAYNWGEGNVSRAIARAQAAGQVASYENIRMPAETRNYVPKLLAVRNLLATPDKYGLKLDRFPNKPYFVSVSTGRHMDIDVAAKLADMPVSEFKSLNPGFNLPVYAHKNGRQMLIPADKLSRFEKNLDKWNKPLLTWQVVTPGGDDTVESVAGRYGMDSSELVAVNNLRGGGLSAGRPLLVAKRGGDDGAAMADTDSAPMTSTVTTANASRGNAPENADLTRATEVVASAAPAPKAAPTKPVAAATPAQVEAAVATAASVNTTPAIAVAQAAPLETPAAPTPALAAPAAANSALAAYLVEGAADTIRPTTVALTTPPAADTPVIVAKAEAATVASVVKPEPAKAVITVANPTASRYTVAQGDTLYSISRRYKLSVTELMALNGLGEDSTVKLGQQLKVKGAPMLLASAAKPVNAQDEAVSHTAGLKPSERQPTAQTVSAEYVVQKGDTVFSIARKFGVRHSDIQRWNDSDRLVRLFPGQRVKVQGL</sequence>
<comment type="caution">
    <text evidence="5">The sequence shown here is derived from an EMBL/GenBank/DDBJ whole genome shotgun (WGS) entry which is preliminary data.</text>
</comment>
<dbReference type="Gene3D" id="3.10.350.10">
    <property type="entry name" value="LysM domain"/>
    <property type="match status" value="2"/>
</dbReference>
<evidence type="ECO:0000256" key="2">
    <source>
        <dbReference type="SAM" id="MobiDB-lite"/>
    </source>
</evidence>
<proteinExistence type="inferred from homology"/>
<dbReference type="EMBL" id="REGR01000001">
    <property type="protein sequence ID" value="RXZ45373.1"/>
    <property type="molecule type" value="Genomic_DNA"/>
</dbReference>
<feature type="region of interest" description="Disordered" evidence="2">
    <location>
        <begin position="376"/>
        <end position="406"/>
    </location>
</feature>
<comment type="similarity">
    <text evidence="1">Belongs to the transglycosylase Slt family.</text>
</comment>
<keyword evidence="6" id="KW-1185">Reference proteome</keyword>
<feature type="domain" description="LysM" evidence="4">
    <location>
        <begin position="543"/>
        <end position="587"/>
    </location>
</feature>
<dbReference type="CDD" id="cd00118">
    <property type="entry name" value="LysM"/>
    <property type="match status" value="3"/>
</dbReference>
<reference evidence="5 6" key="1">
    <citation type="submission" date="2018-10" db="EMBL/GenBank/DDBJ databases">
        <title>Draft genome of Fastidiocella sp. strain 375T, a bacterium isolated from a karstic cave dripping water.</title>
        <authorList>
            <person name="Coelho C."/>
            <person name="Verissimo A."/>
            <person name="Tiago I."/>
        </authorList>
    </citation>
    <scope>NUCLEOTIDE SEQUENCE [LARGE SCALE GENOMIC DNA]</scope>
    <source>
        <strain evidence="5 6">CAVE-375</strain>
    </source>
</reference>
<feature type="domain" description="LysM" evidence="4">
    <location>
        <begin position="628"/>
        <end position="672"/>
    </location>
</feature>
<dbReference type="SMART" id="SM00257">
    <property type="entry name" value="LysM"/>
    <property type="match status" value="3"/>
</dbReference>
<dbReference type="PANTHER" id="PTHR33734">
    <property type="entry name" value="LYSM DOMAIN-CONTAINING GPI-ANCHORED PROTEIN 2"/>
    <property type="match status" value="1"/>
</dbReference>
<gene>
    <name evidence="5" type="ORF">EBB06_00710</name>
</gene>
<dbReference type="InterPro" id="IPR036779">
    <property type="entry name" value="LysM_dom_sf"/>
</dbReference>
<dbReference type="Gene3D" id="1.10.530.10">
    <property type="match status" value="1"/>
</dbReference>
<dbReference type="PANTHER" id="PTHR33734:SF22">
    <property type="entry name" value="MEMBRANE-BOUND LYTIC MUREIN TRANSGLYCOSYLASE D"/>
    <property type="match status" value="1"/>
</dbReference>
<evidence type="ECO:0000256" key="1">
    <source>
        <dbReference type="ARBA" id="ARBA00007734"/>
    </source>
</evidence>
<evidence type="ECO:0000259" key="4">
    <source>
        <dbReference type="PROSITE" id="PS51782"/>
    </source>
</evidence>
<feature type="compositionally biased region" description="Polar residues" evidence="2">
    <location>
        <begin position="387"/>
        <end position="400"/>
    </location>
</feature>
<dbReference type="SUPFAM" id="SSF54106">
    <property type="entry name" value="LysM domain"/>
    <property type="match status" value="2"/>
</dbReference>
<dbReference type="SUPFAM" id="SSF53955">
    <property type="entry name" value="Lysozyme-like"/>
    <property type="match status" value="1"/>
</dbReference>
<evidence type="ECO:0000313" key="6">
    <source>
        <dbReference type="Proteomes" id="UP000290682"/>
    </source>
</evidence>
<dbReference type="RefSeq" id="WP_129210581.1">
    <property type="nucleotide sequence ID" value="NZ_REGR01000001.1"/>
</dbReference>
<dbReference type="InterPro" id="IPR023346">
    <property type="entry name" value="Lysozyme-like_dom_sf"/>
</dbReference>
<dbReference type="InterPro" id="IPR000189">
    <property type="entry name" value="Transglyc_AS"/>
</dbReference>
<dbReference type="InterPro" id="IPR018392">
    <property type="entry name" value="LysM"/>
</dbReference>
<feature type="chain" id="PRO_5046287647" evidence="3">
    <location>
        <begin position="23"/>
        <end position="675"/>
    </location>
</feature>
<evidence type="ECO:0000256" key="3">
    <source>
        <dbReference type="SAM" id="SignalP"/>
    </source>
</evidence>
<protein>
    <submittedName>
        <fullName evidence="5">LysM peptidoglycan-binding domain-containing protein</fullName>
    </submittedName>
</protein>
<name>A0ABY0FJ68_9NEIS</name>
<accession>A0ABY0FJ68</accession>
<dbReference type="Pfam" id="PF01464">
    <property type="entry name" value="SLT"/>
    <property type="match status" value="1"/>
</dbReference>
<dbReference type="InterPro" id="IPR008258">
    <property type="entry name" value="Transglycosylase_SLT_dom_1"/>
</dbReference>
<organism evidence="5 6">
    <name type="scientific">Crenobacter cavernae</name>
    <dbReference type="NCBI Taxonomy" id="2290923"/>
    <lineage>
        <taxon>Bacteria</taxon>
        <taxon>Pseudomonadati</taxon>
        <taxon>Pseudomonadota</taxon>
        <taxon>Betaproteobacteria</taxon>
        <taxon>Neisseriales</taxon>
        <taxon>Neisseriaceae</taxon>
        <taxon>Crenobacter</taxon>
    </lineage>
</organism>
<dbReference type="PROSITE" id="PS00922">
    <property type="entry name" value="TRANSGLYCOSYLASE"/>
    <property type="match status" value="1"/>
</dbReference>
<dbReference type="PROSITE" id="PS51782">
    <property type="entry name" value="LYSM"/>
    <property type="match status" value="2"/>
</dbReference>
<dbReference type="CDD" id="cd16894">
    <property type="entry name" value="MltD-like"/>
    <property type="match status" value="1"/>
</dbReference>
<dbReference type="Proteomes" id="UP000290682">
    <property type="component" value="Unassembled WGS sequence"/>
</dbReference>
<keyword evidence="3" id="KW-0732">Signal</keyword>
<feature type="signal peptide" evidence="3">
    <location>
        <begin position="1"/>
        <end position="22"/>
    </location>
</feature>
<evidence type="ECO:0000313" key="5">
    <source>
        <dbReference type="EMBL" id="RXZ45373.1"/>
    </source>
</evidence>
<dbReference type="Pfam" id="PF01476">
    <property type="entry name" value="LysM"/>
    <property type="match status" value="3"/>
</dbReference>